<name>A0ABS2A4Q1_9ACTN</name>
<comment type="caution">
    <text evidence="5">The sequence shown here is derived from an EMBL/GenBank/DDBJ whole genome shotgun (WGS) entry which is preliminary data.</text>
</comment>
<accession>A0ABS2A4Q1</accession>
<reference evidence="5 6" key="1">
    <citation type="submission" date="2021-01" db="EMBL/GenBank/DDBJ databases">
        <title>Actinoplanes sp. nov. LDG1-06 isolated from lichen.</title>
        <authorList>
            <person name="Saeng-In P."/>
            <person name="Phongsopitanun W."/>
            <person name="Kanchanasin P."/>
            <person name="Yuki M."/>
            <person name="Kudo T."/>
            <person name="Ohkuma M."/>
            <person name="Tanasupawat S."/>
        </authorList>
    </citation>
    <scope>NUCLEOTIDE SEQUENCE [LARGE SCALE GENOMIC DNA]</scope>
    <source>
        <strain evidence="5 6">LDG1-06</strain>
    </source>
</reference>
<evidence type="ECO:0000259" key="3">
    <source>
        <dbReference type="Pfam" id="PF05547"/>
    </source>
</evidence>
<feature type="chain" id="PRO_5045834901" evidence="2">
    <location>
        <begin position="25"/>
        <end position="782"/>
    </location>
</feature>
<feature type="domain" description="Immune inhibitor A-like metallopeptidase VEG" evidence="4">
    <location>
        <begin position="614"/>
        <end position="771"/>
    </location>
</feature>
<evidence type="ECO:0000256" key="1">
    <source>
        <dbReference type="SAM" id="MobiDB-lite"/>
    </source>
</evidence>
<evidence type="ECO:0000313" key="6">
    <source>
        <dbReference type="Proteomes" id="UP000632138"/>
    </source>
</evidence>
<feature type="region of interest" description="Disordered" evidence="1">
    <location>
        <begin position="23"/>
        <end position="47"/>
    </location>
</feature>
<dbReference type="RefSeq" id="WP_203374121.1">
    <property type="nucleotide sequence ID" value="NZ_JAENHP010000001.1"/>
</dbReference>
<dbReference type="SUPFAM" id="SSF55486">
    <property type="entry name" value="Metalloproteases ('zincins'), catalytic domain"/>
    <property type="match status" value="1"/>
</dbReference>
<dbReference type="InterPro" id="IPR008757">
    <property type="entry name" value="Peptidase_M6-like_domain"/>
</dbReference>
<dbReference type="InterPro" id="IPR048665">
    <property type="entry name" value="InhA-like_VEG"/>
</dbReference>
<dbReference type="Pfam" id="PF20774">
    <property type="entry name" value="InhA-like_VEG"/>
    <property type="match status" value="1"/>
</dbReference>
<dbReference type="Pfam" id="PF20773">
    <property type="entry name" value="InhA-like_MAM"/>
    <property type="match status" value="1"/>
</dbReference>
<keyword evidence="2" id="KW-0732">Signal</keyword>
<evidence type="ECO:0000313" key="5">
    <source>
        <dbReference type="EMBL" id="MBM2614211.1"/>
    </source>
</evidence>
<feature type="domain" description="Peptidase M6-like" evidence="3">
    <location>
        <begin position="107"/>
        <end position="422"/>
    </location>
</feature>
<protein>
    <submittedName>
        <fullName evidence="5">Immune inhibitor A</fullName>
    </submittedName>
</protein>
<dbReference type="PANTHER" id="PTHR41775">
    <property type="entry name" value="SECRETED PROTEIN-RELATED"/>
    <property type="match status" value="1"/>
</dbReference>
<feature type="signal peptide" evidence="2">
    <location>
        <begin position="1"/>
        <end position="24"/>
    </location>
</feature>
<evidence type="ECO:0000259" key="4">
    <source>
        <dbReference type="Pfam" id="PF20774"/>
    </source>
</evidence>
<dbReference type="PANTHER" id="PTHR41775:SF1">
    <property type="entry name" value="PEPTIDASE M6-LIKE DOMAIN-CONTAINING PROTEIN"/>
    <property type="match status" value="1"/>
</dbReference>
<sequence>MRPRGVFAAATLLVLTTMPAVAHAAPSPATPTATKPGTVKSDDNLVSPLERRRQNLRQEALRQVLNKKAKVRPDGKQSQVVDLAPAAARNRAKAAGSSEAGSSTHAELARTTTDKVFVILADFADQRHPDYPDQDTSVLVSGPQRYAGPAANTIPAPSRLTDNTTTWTADFNRSYFEKLYFGTDPGTTSVASYFSGQSSGRYTIDGAVSDWVRVPYNQARYGRSDGYPCVGRICDNVWALVEDAVAAWVADQTAQGRSTAEIRQELAAYDVWDRYDADDDGDFNEPDGYLDHFQVVHAGPDQASQSALYGEDAIWSHRWYANQDDIGTTGPEANRYGGVPIGDTGLWVGDYTMQAENAPLGVFTHEYAHDLGLPDEYDGYGADANAGFWTLMSAGEYLGRGGTSVGNEPGPLSAWDKLQLGWLDYDVSYFGEDGEFRLRPAAGSGTGAQALAVVLPEKRVVYQLGVPPEGTKAWWGGRGDGLHTSLIRFLTLPAGAAARMTAKVWYSLESGYDTARVEVNDGTAWHTVGSVLTGASNGWKDVTFDLSAFAGKQLQMRIRYDTDASVTSPGILFDQFRATSGDTVLFTDGAELGSNGWIASGFKVSTGVEDAYYPQYYVAEYRTYAGVDTTLRTGPYNYGFLRTRPQFVEHYPYQEGLLVWQWDTSMGDNNVSRHPCQGQVLVVDANPGVMRAPSGGRWRPPIQVYDAPFSLNRSAAFRLHENNVLQTVAAHPGAPTFDDTQTFCQAELPYAGVTTANSGTTLQVREQDADHLSVAVTYRPAG</sequence>
<dbReference type="EMBL" id="JAENHP010000001">
    <property type="protein sequence ID" value="MBM2614211.1"/>
    <property type="molecule type" value="Genomic_DNA"/>
</dbReference>
<evidence type="ECO:0000256" key="2">
    <source>
        <dbReference type="SAM" id="SignalP"/>
    </source>
</evidence>
<organism evidence="5 6">
    <name type="scientific">Paractinoplanes ovalisporus</name>
    <dbReference type="NCBI Taxonomy" id="2810368"/>
    <lineage>
        <taxon>Bacteria</taxon>
        <taxon>Bacillati</taxon>
        <taxon>Actinomycetota</taxon>
        <taxon>Actinomycetes</taxon>
        <taxon>Micromonosporales</taxon>
        <taxon>Micromonosporaceae</taxon>
        <taxon>Paractinoplanes</taxon>
    </lineage>
</organism>
<dbReference type="NCBIfam" id="TIGR03296">
    <property type="entry name" value="M6dom_TIGR03296"/>
    <property type="match status" value="1"/>
</dbReference>
<dbReference type="Proteomes" id="UP000632138">
    <property type="component" value="Unassembled WGS sequence"/>
</dbReference>
<proteinExistence type="predicted"/>
<gene>
    <name evidence="5" type="ORF">JIG36_01405</name>
</gene>
<dbReference type="Pfam" id="PF05547">
    <property type="entry name" value="Peptidase_M6"/>
    <property type="match status" value="1"/>
</dbReference>
<feature type="compositionally biased region" description="Low complexity" evidence="1">
    <location>
        <begin position="23"/>
        <end position="38"/>
    </location>
</feature>
<keyword evidence="6" id="KW-1185">Reference proteome</keyword>